<feature type="region of interest" description="Disordered" evidence="1">
    <location>
        <begin position="71"/>
        <end position="134"/>
    </location>
</feature>
<comment type="caution">
    <text evidence="2">The sequence shown here is derived from an EMBL/GenBank/DDBJ whole genome shotgun (WGS) entry which is preliminary data.</text>
</comment>
<evidence type="ECO:0000313" key="2">
    <source>
        <dbReference type="EMBL" id="KAJ3568597.1"/>
    </source>
</evidence>
<gene>
    <name evidence="2" type="ORF">NP233_g5613</name>
</gene>
<dbReference type="EMBL" id="JANIEX010000336">
    <property type="protein sequence ID" value="KAJ3568597.1"/>
    <property type="molecule type" value="Genomic_DNA"/>
</dbReference>
<sequence length="134" mass="13920">MPQILGIRRTGNSMHIETERLAREQDARINSLLGSQNAAGNVSHHNPGVGSTAPAVAAPAAYASERNAALQTAANGSADRTDAGNVGTKGERRGGQVASREAHNATNGKKPGIMDRLLSKSSKGEERVNGLARN</sequence>
<evidence type="ECO:0000313" key="3">
    <source>
        <dbReference type="Proteomes" id="UP001213000"/>
    </source>
</evidence>
<reference evidence="2" key="1">
    <citation type="submission" date="2022-07" db="EMBL/GenBank/DDBJ databases">
        <title>Genome Sequence of Leucocoprinus birnbaumii.</title>
        <authorList>
            <person name="Buettner E."/>
        </authorList>
    </citation>
    <scope>NUCLEOTIDE SEQUENCE</scope>
    <source>
        <strain evidence="2">VT141</strain>
    </source>
</reference>
<evidence type="ECO:0000256" key="1">
    <source>
        <dbReference type="SAM" id="MobiDB-lite"/>
    </source>
</evidence>
<feature type="compositionally biased region" description="Polar residues" evidence="1">
    <location>
        <begin position="32"/>
        <end position="44"/>
    </location>
</feature>
<dbReference type="AlphaFoldDB" id="A0AAD5VYN4"/>
<keyword evidence="3" id="KW-1185">Reference proteome</keyword>
<protein>
    <submittedName>
        <fullName evidence="2">Uncharacterized protein</fullName>
    </submittedName>
</protein>
<dbReference type="Proteomes" id="UP001213000">
    <property type="component" value="Unassembled WGS sequence"/>
</dbReference>
<accession>A0AAD5VYN4</accession>
<organism evidence="2 3">
    <name type="scientific">Leucocoprinus birnbaumii</name>
    <dbReference type="NCBI Taxonomy" id="56174"/>
    <lineage>
        <taxon>Eukaryota</taxon>
        <taxon>Fungi</taxon>
        <taxon>Dikarya</taxon>
        <taxon>Basidiomycota</taxon>
        <taxon>Agaricomycotina</taxon>
        <taxon>Agaricomycetes</taxon>
        <taxon>Agaricomycetidae</taxon>
        <taxon>Agaricales</taxon>
        <taxon>Agaricineae</taxon>
        <taxon>Agaricaceae</taxon>
        <taxon>Leucocoprinus</taxon>
    </lineage>
</organism>
<feature type="region of interest" description="Disordered" evidence="1">
    <location>
        <begin position="32"/>
        <end position="53"/>
    </location>
</feature>
<name>A0AAD5VYN4_9AGAR</name>
<proteinExistence type="predicted"/>